<name>T1J6K5_STRMM</name>
<dbReference type="FunFam" id="3.40.50.10470:FF:000001">
    <property type="entry name" value="Translation initiation factor eIF-2B subunit alpha"/>
    <property type="match status" value="1"/>
</dbReference>
<dbReference type="InterPro" id="IPR000649">
    <property type="entry name" value="IF-2B-related"/>
</dbReference>
<keyword evidence="4" id="KW-0396">Initiation factor</keyword>
<comment type="subunit">
    <text evidence="9">Component of the translation initiation factor 2B (eIF2B) complex which is a heterodecamer of two sets of five different subunits: alpha, beta, gamma, delta and epsilon. Subunits alpha, beta and delta comprise a regulatory subcomplex and subunits epsilon and gamma comprise a catalytic subcomplex. Within the complex, the hexameric regulatory complex resides at the center, with the two heterodimeric catalytic subcomplexes bound on opposite sides.</text>
</comment>
<keyword evidence="12" id="KW-1185">Reference proteome</keyword>
<evidence type="ECO:0000256" key="8">
    <source>
        <dbReference type="ARBA" id="ARBA00044236"/>
    </source>
</evidence>
<dbReference type="EnsemblMetazoa" id="SMAR009277-RA">
    <property type="protein sequence ID" value="SMAR009277-PA"/>
    <property type="gene ID" value="SMAR009277"/>
</dbReference>
<dbReference type="eggNOG" id="KOG1466">
    <property type="taxonomic scope" value="Eukaryota"/>
</dbReference>
<reference evidence="12" key="1">
    <citation type="submission" date="2011-05" db="EMBL/GenBank/DDBJ databases">
        <authorList>
            <person name="Richards S.R."/>
            <person name="Qu J."/>
            <person name="Jiang H."/>
            <person name="Jhangiani S.N."/>
            <person name="Agravi P."/>
            <person name="Goodspeed R."/>
            <person name="Gross S."/>
            <person name="Mandapat C."/>
            <person name="Jackson L."/>
            <person name="Mathew T."/>
            <person name="Pu L."/>
            <person name="Thornton R."/>
            <person name="Saada N."/>
            <person name="Wilczek-Boney K.B."/>
            <person name="Lee S."/>
            <person name="Kovar C."/>
            <person name="Wu Y."/>
            <person name="Scherer S.E."/>
            <person name="Worley K.C."/>
            <person name="Muzny D.M."/>
            <person name="Gibbs R."/>
        </authorList>
    </citation>
    <scope>NUCLEOTIDE SEQUENCE</scope>
    <source>
        <strain evidence="12">Brora</strain>
    </source>
</reference>
<dbReference type="AlphaFoldDB" id="T1J6K5"/>
<dbReference type="GO" id="GO:0005085">
    <property type="term" value="F:guanyl-nucleotide exchange factor activity"/>
    <property type="evidence" value="ECO:0007669"/>
    <property type="project" value="TreeGrafter"/>
</dbReference>
<sequence>MYYTCSVFRIKTSFRNKLSLIMEPLDIPQYFLSIVRQNPELSAAVAAIKTLLKVIKCEPAETLVGLRDNLTKATASIKQTDSSITSVSSACELFLRFITLTSMEPRDFQVCKQTLIERGEVFLLKIQSSREKIAKLCHPFIQDGSVILTHSRSRVVLQTLIQAARAKKRFKVFVTESCPDKSGYQMRDSLNSEDIPCTVILDSAVGYIMEKVNFVMVGAEGVVESGGIINKIGSYTTAVCAQMSNKPFYVLAESFKFARMYPLNQQDVPNHFKYPASILSKGDTTKEHPKVDYTPPSYITLLFTDLGILTPSAVSDQLINLYL</sequence>
<dbReference type="SUPFAM" id="SSF100950">
    <property type="entry name" value="NagB/RpiA/CoA transferase-like"/>
    <property type="match status" value="1"/>
</dbReference>
<evidence type="ECO:0000256" key="2">
    <source>
        <dbReference type="ARBA" id="ARBA00007251"/>
    </source>
</evidence>
<accession>T1J6K5</accession>
<comment type="similarity">
    <text evidence="2 10">Belongs to the eIF-2B alpha/beta/delta subunits family.</text>
</comment>
<evidence type="ECO:0000256" key="5">
    <source>
        <dbReference type="ARBA" id="ARBA00022917"/>
    </source>
</evidence>
<dbReference type="InterPro" id="IPR037171">
    <property type="entry name" value="NagB/RpiA_transferase-like"/>
</dbReference>
<evidence type="ECO:0000256" key="1">
    <source>
        <dbReference type="ARBA" id="ARBA00004514"/>
    </source>
</evidence>
<dbReference type="PANTHER" id="PTHR45860">
    <property type="entry name" value="TRANSLATION INITIATION FACTOR EIF-2B SUBUNIT ALPHA"/>
    <property type="match status" value="1"/>
</dbReference>
<dbReference type="OMA" id="GDWESCK"/>
<evidence type="ECO:0000313" key="12">
    <source>
        <dbReference type="Proteomes" id="UP000014500"/>
    </source>
</evidence>
<dbReference type="GO" id="GO:0003743">
    <property type="term" value="F:translation initiation factor activity"/>
    <property type="evidence" value="ECO:0007669"/>
    <property type="project" value="UniProtKB-KW"/>
</dbReference>
<keyword evidence="5" id="KW-0648">Protein biosynthesis</keyword>
<evidence type="ECO:0000313" key="11">
    <source>
        <dbReference type="EnsemblMetazoa" id="SMAR009277-PA"/>
    </source>
</evidence>
<dbReference type="GO" id="GO:0005829">
    <property type="term" value="C:cytosol"/>
    <property type="evidence" value="ECO:0007669"/>
    <property type="project" value="UniProtKB-SubCell"/>
</dbReference>
<dbReference type="STRING" id="126957.T1J6K5"/>
<protein>
    <recommendedName>
        <fullName evidence="7">Translation initiation factor eIF2B subunit alpha</fullName>
    </recommendedName>
    <alternativeName>
        <fullName evidence="8">eIF2B GDP-GTP exchange factor subunit alpha</fullName>
    </alternativeName>
</protein>
<dbReference type="Gene3D" id="3.40.50.10470">
    <property type="entry name" value="Translation initiation factor eif-2b, domain 2"/>
    <property type="match status" value="1"/>
</dbReference>
<comment type="function">
    <text evidence="6">Acts as a component of the translation initiation factor 2B (eIF2B) complex, which catalyzes the exchange of GDP for GTP on eukaryotic initiation factor 2 (eIF2) gamma subunit. Its guanine nucleotide exchange factor activity is repressed when bound to eIF2 complex phosphorylated on the alpha subunit, thereby limiting the amount of methionyl-initiator methionine tRNA available to the ribosome and consequently global translation is repressed.</text>
</comment>
<dbReference type="Pfam" id="PF01008">
    <property type="entry name" value="IF-2B"/>
    <property type="match status" value="1"/>
</dbReference>
<dbReference type="PANTHER" id="PTHR45860:SF1">
    <property type="entry name" value="TRANSLATION INITIATION FACTOR EIF-2B SUBUNIT ALPHA"/>
    <property type="match status" value="1"/>
</dbReference>
<dbReference type="HOGENOM" id="CLU_016218_0_2_1"/>
<evidence type="ECO:0000256" key="10">
    <source>
        <dbReference type="RuleBase" id="RU003814"/>
    </source>
</evidence>
<comment type="subcellular location">
    <subcellularLocation>
        <location evidence="1">Cytoplasm</location>
        <location evidence="1">Cytosol</location>
    </subcellularLocation>
</comment>
<dbReference type="Gene3D" id="1.20.120.1070">
    <property type="entry name" value="Translation initiation factor eIF-2B, N-terminal domain"/>
    <property type="match status" value="1"/>
</dbReference>
<evidence type="ECO:0000256" key="6">
    <source>
        <dbReference type="ARBA" id="ARBA00043898"/>
    </source>
</evidence>
<organism evidence="11 12">
    <name type="scientific">Strigamia maritima</name>
    <name type="common">European centipede</name>
    <name type="synonym">Geophilus maritimus</name>
    <dbReference type="NCBI Taxonomy" id="126957"/>
    <lineage>
        <taxon>Eukaryota</taxon>
        <taxon>Metazoa</taxon>
        <taxon>Ecdysozoa</taxon>
        <taxon>Arthropoda</taxon>
        <taxon>Myriapoda</taxon>
        <taxon>Chilopoda</taxon>
        <taxon>Pleurostigmophora</taxon>
        <taxon>Geophilomorpha</taxon>
        <taxon>Linotaeniidae</taxon>
        <taxon>Strigamia</taxon>
    </lineage>
</organism>
<dbReference type="InterPro" id="IPR042528">
    <property type="entry name" value="elF-2B_alpha_N"/>
</dbReference>
<dbReference type="PhylomeDB" id="T1J6K5"/>
<evidence type="ECO:0000256" key="7">
    <source>
        <dbReference type="ARBA" id="ARBA00044208"/>
    </source>
</evidence>
<dbReference type="Proteomes" id="UP000014500">
    <property type="component" value="Unassembled WGS sequence"/>
</dbReference>
<evidence type="ECO:0000256" key="3">
    <source>
        <dbReference type="ARBA" id="ARBA00022490"/>
    </source>
</evidence>
<dbReference type="GO" id="GO:0005851">
    <property type="term" value="C:eukaryotic translation initiation factor 2B complex"/>
    <property type="evidence" value="ECO:0007669"/>
    <property type="project" value="TreeGrafter"/>
</dbReference>
<evidence type="ECO:0000256" key="9">
    <source>
        <dbReference type="ARBA" id="ARBA00046432"/>
    </source>
</evidence>
<evidence type="ECO:0000256" key="4">
    <source>
        <dbReference type="ARBA" id="ARBA00022540"/>
    </source>
</evidence>
<proteinExistence type="inferred from homology"/>
<keyword evidence="3" id="KW-0963">Cytoplasm</keyword>
<dbReference type="InterPro" id="IPR051501">
    <property type="entry name" value="eIF2B_alpha/beta/delta"/>
</dbReference>
<dbReference type="EMBL" id="JH431878">
    <property type="status" value="NOT_ANNOTATED_CDS"/>
    <property type="molecule type" value="Genomic_DNA"/>
</dbReference>
<reference evidence="11" key="2">
    <citation type="submission" date="2015-02" db="UniProtKB">
        <authorList>
            <consortium name="EnsemblMetazoa"/>
        </authorList>
    </citation>
    <scope>IDENTIFICATION</scope>
</reference>
<dbReference type="InterPro" id="IPR042529">
    <property type="entry name" value="IF_2B-like_C"/>
</dbReference>